<accession>A0A383W0R2</accession>
<gene>
    <name evidence="3" type="ORF">BQ4739_LOCUS10862</name>
</gene>
<feature type="transmembrane region" description="Helical" evidence="2">
    <location>
        <begin position="15"/>
        <end position="37"/>
    </location>
</feature>
<keyword evidence="2" id="KW-1133">Transmembrane helix</keyword>
<protein>
    <submittedName>
        <fullName evidence="3">Uncharacterized protein</fullName>
    </submittedName>
</protein>
<feature type="region of interest" description="Disordered" evidence="1">
    <location>
        <begin position="136"/>
        <end position="200"/>
    </location>
</feature>
<reference evidence="3 4" key="1">
    <citation type="submission" date="2016-10" db="EMBL/GenBank/DDBJ databases">
        <authorList>
            <person name="Cai Z."/>
        </authorList>
    </citation>
    <scope>NUCLEOTIDE SEQUENCE [LARGE SCALE GENOMIC DNA]</scope>
</reference>
<feature type="transmembrane region" description="Helical" evidence="2">
    <location>
        <begin position="89"/>
        <end position="111"/>
    </location>
</feature>
<evidence type="ECO:0000256" key="2">
    <source>
        <dbReference type="SAM" id="Phobius"/>
    </source>
</evidence>
<organism evidence="3 4">
    <name type="scientific">Tetradesmus obliquus</name>
    <name type="common">Green alga</name>
    <name type="synonym">Acutodesmus obliquus</name>
    <dbReference type="NCBI Taxonomy" id="3088"/>
    <lineage>
        <taxon>Eukaryota</taxon>
        <taxon>Viridiplantae</taxon>
        <taxon>Chlorophyta</taxon>
        <taxon>core chlorophytes</taxon>
        <taxon>Chlorophyceae</taxon>
        <taxon>CS clade</taxon>
        <taxon>Sphaeropleales</taxon>
        <taxon>Scenedesmaceae</taxon>
        <taxon>Tetradesmus</taxon>
    </lineage>
</organism>
<feature type="transmembrane region" description="Helical" evidence="2">
    <location>
        <begin position="58"/>
        <end position="77"/>
    </location>
</feature>
<evidence type="ECO:0000313" key="4">
    <source>
        <dbReference type="Proteomes" id="UP000256970"/>
    </source>
</evidence>
<dbReference type="AlphaFoldDB" id="A0A383W0R2"/>
<evidence type="ECO:0000256" key="1">
    <source>
        <dbReference type="SAM" id="MobiDB-lite"/>
    </source>
</evidence>
<keyword evidence="2" id="KW-0472">Membrane</keyword>
<keyword evidence="2" id="KW-0812">Transmembrane</keyword>
<evidence type="ECO:0000313" key="3">
    <source>
        <dbReference type="EMBL" id="SZX70672.1"/>
    </source>
</evidence>
<name>A0A383W0R2_TETOB</name>
<dbReference type="Proteomes" id="UP000256970">
    <property type="component" value="Unassembled WGS sequence"/>
</dbReference>
<sequence length="200" mass="20934">MQPNAAGGAFSGTRASYVALSAITILALALICSIWTSEVSGTISLLGIMAVYLASQELLVLFMMFVPASIVVDIIRLAGVPHTVHGRGWLVFLQLLEMAAKVAGGVFAWSLHRSVATGEGLGTYASPSYAAPPAPYPSGPAGPASSAYQRVEDPFSTAYAPPRHEAAQSPQPVQQQRQQQQHSQVPPSPAAPAAPHHDLV</sequence>
<feature type="compositionally biased region" description="Low complexity" evidence="1">
    <location>
        <begin position="167"/>
        <end position="185"/>
    </location>
</feature>
<dbReference type="EMBL" id="FNXT01001000">
    <property type="protein sequence ID" value="SZX70672.1"/>
    <property type="molecule type" value="Genomic_DNA"/>
</dbReference>
<proteinExistence type="predicted"/>
<keyword evidence="4" id="KW-1185">Reference proteome</keyword>